<feature type="coiled-coil region" evidence="1">
    <location>
        <begin position="253"/>
        <end position="315"/>
    </location>
</feature>
<dbReference type="AlphaFoldDB" id="A0A812GW50"/>
<sequence>MILLTHAILPISKPDISEQSGHCPLLKTPLGPPQKGCNRPAARRRAGGIELPSLQTQGKVSCPLQRMSHQLQADHTRFTMLAASTELHAVSMYCGRRRWPSRQVAAKSAKKTPVLKDSGAPFVGQLASLEAFVKAVASKCNFTATQMEQKAAEVANVKQGPLLAVRNRLLEVKSKLNTENAGMDALRKKVADAKASAEKDREAEVQELREVQCKAFAEDSVRRGCEAVEAAEALVEKATAAQQSASSLSGKGLKELEALKKDADVALQALGESKEVVAKLLEAHDTYRGQSRNLLLQARVELTKLKSRAGAAEKRCNHATEALRIAHAQVTKTTLFRAKNSLRTAFRKQGLARDTAFDSAAKGADQLALPDFEAYVAGLPTEDLTQEQVALLFRQFGGGSMDRPSFFKVVQEYATCIQEVAMTEGFAISSSSTVRKIQTSELVEVLEGPDEDEETKVRRVRCRALKDAKMGWVTIKGNQGTAFLKPREKPFLVASGPTDLREAPDAESRVLRGLEPGEKLELLEGPREVAPEAKLFLRGAACKDGTQGFLCLQELADSPAPSDKYYVCKAVIAMTQGFDITNCKPIRKVSVGEALEVLEESEESIEVSESSIARRRFRAVQDGREGWVTLKGNQGTVYLEKSSSHYLVERPLGLYSSAKSDAQTVRQLEVGEVFQAKGPPVKVTPEKCVLMRARALQDWAEGWISFVAGPSAPIKPFSSKPPAGQ</sequence>
<evidence type="ECO:0000313" key="3">
    <source>
        <dbReference type="Proteomes" id="UP000604046"/>
    </source>
</evidence>
<dbReference type="OrthoDB" id="445294at2759"/>
<organism evidence="2 3">
    <name type="scientific">Symbiodinium natans</name>
    <dbReference type="NCBI Taxonomy" id="878477"/>
    <lineage>
        <taxon>Eukaryota</taxon>
        <taxon>Sar</taxon>
        <taxon>Alveolata</taxon>
        <taxon>Dinophyceae</taxon>
        <taxon>Suessiales</taxon>
        <taxon>Symbiodiniaceae</taxon>
        <taxon>Symbiodinium</taxon>
    </lineage>
</organism>
<evidence type="ECO:0000313" key="2">
    <source>
        <dbReference type="EMBL" id="CAE6934653.1"/>
    </source>
</evidence>
<keyword evidence="1" id="KW-0175">Coiled coil</keyword>
<reference evidence="2" key="1">
    <citation type="submission" date="2021-02" db="EMBL/GenBank/DDBJ databases">
        <authorList>
            <person name="Dougan E. K."/>
            <person name="Rhodes N."/>
            <person name="Thang M."/>
            <person name="Chan C."/>
        </authorList>
    </citation>
    <scope>NUCLEOTIDE SEQUENCE</scope>
</reference>
<proteinExistence type="predicted"/>
<keyword evidence="3" id="KW-1185">Reference proteome</keyword>
<name>A0A812GW50_9DINO</name>
<accession>A0A812GW50</accession>
<dbReference type="Proteomes" id="UP000604046">
    <property type="component" value="Unassembled WGS sequence"/>
</dbReference>
<evidence type="ECO:0000256" key="1">
    <source>
        <dbReference type="SAM" id="Coils"/>
    </source>
</evidence>
<feature type="coiled-coil region" evidence="1">
    <location>
        <begin position="183"/>
        <end position="214"/>
    </location>
</feature>
<protein>
    <submittedName>
        <fullName evidence="2">Man1a1 protein</fullName>
    </submittedName>
</protein>
<gene>
    <name evidence="2" type="primary">Man1a1</name>
    <name evidence="2" type="ORF">SNAT2548_LOCUS982</name>
</gene>
<comment type="caution">
    <text evidence="2">The sequence shown here is derived from an EMBL/GenBank/DDBJ whole genome shotgun (WGS) entry which is preliminary data.</text>
</comment>
<dbReference type="EMBL" id="CAJNDS010000049">
    <property type="protein sequence ID" value="CAE6934653.1"/>
    <property type="molecule type" value="Genomic_DNA"/>
</dbReference>